<evidence type="ECO:0000313" key="4">
    <source>
        <dbReference type="Proteomes" id="UP000198881"/>
    </source>
</evidence>
<keyword evidence="4" id="KW-1185">Reference proteome</keyword>
<organism evidence="3 4">
    <name type="scientific">Micrococcus terreus</name>
    <dbReference type="NCBI Taxonomy" id="574650"/>
    <lineage>
        <taxon>Bacteria</taxon>
        <taxon>Bacillati</taxon>
        <taxon>Actinomycetota</taxon>
        <taxon>Actinomycetes</taxon>
        <taxon>Micrococcales</taxon>
        <taxon>Micrococcaceae</taxon>
        <taxon>Micrococcus</taxon>
    </lineage>
</organism>
<feature type="signal peptide" evidence="2">
    <location>
        <begin position="1"/>
        <end position="18"/>
    </location>
</feature>
<feature type="region of interest" description="Disordered" evidence="1">
    <location>
        <begin position="23"/>
        <end position="81"/>
    </location>
</feature>
<dbReference type="AlphaFoldDB" id="A0A1I7ME81"/>
<dbReference type="Proteomes" id="UP000198881">
    <property type="component" value="Unassembled WGS sequence"/>
</dbReference>
<evidence type="ECO:0000256" key="1">
    <source>
        <dbReference type="SAM" id="MobiDB-lite"/>
    </source>
</evidence>
<evidence type="ECO:0008006" key="5">
    <source>
        <dbReference type="Google" id="ProtNLM"/>
    </source>
</evidence>
<evidence type="ECO:0000256" key="2">
    <source>
        <dbReference type="SAM" id="SignalP"/>
    </source>
</evidence>
<evidence type="ECO:0000313" key="3">
    <source>
        <dbReference type="EMBL" id="SFV20244.1"/>
    </source>
</evidence>
<proteinExistence type="predicted"/>
<keyword evidence="2" id="KW-0732">Signal</keyword>
<feature type="compositionally biased region" description="Low complexity" evidence="1">
    <location>
        <begin position="23"/>
        <end position="53"/>
    </location>
</feature>
<dbReference type="EMBL" id="FPCG01000001">
    <property type="protein sequence ID" value="SFV20244.1"/>
    <property type="molecule type" value="Genomic_DNA"/>
</dbReference>
<sequence>MAWAGVAALPLIAAIALGLSPAPQSPASSPSVPSALGAAGPSASPSASGAAVPWTADPPAAWSPQAQAEPGAAASGSPNRMPVPAAPFGHRLVPVRVMDPAAVELLDVGDRMDVVGIDGQVITSAVSVLQIRDRAMPPVVVIAVPEQDGASVAAAVAATEVTVVLSPRTDPSAEDAAPAATGPAR</sequence>
<accession>A0A1I7ME81</accession>
<gene>
    <name evidence="3" type="ORF">SAMN04487966_101261</name>
</gene>
<name>A0A1I7ME81_9MICC</name>
<protein>
    <recommendedName>
        <fullName evidence="5">Flp pilus assembly protein RcpC/CpaB</fullName>
    </recommendedName>
</protein>
<feature type="chain" id="PRO_5039054353" description="Flp pilus assembly protein RcpC/CpaB" evidence="2">
    <location>
        <begin position="19"/>
        <end position="185"/>
    </location>
</feature>
<reference evidence="3 4" key="1">
    <citation type="submission" date="2016-10" db="EMBL/GenBank/DDBJ databases">
        <authorList>
            <person name="de Groot N.N."/>
        </authorList>
    </citation>
    <scope>NUCLEOTIDE SEQUENCE [LARGE SCALE GENOMIC DNA]</scope>
    <source>
        <strain evidence="3 4">CGMCC 1.7054</strain>
    </source>
</reference>